<dbReference type="KEGG" id="vg:5179404"/>
<dbReference type="RefSeq" id="YP_656547.1">
    <property type="nucleotide sequence ID" value="NC_008210.1"/>
</dbReference>
<organism evidence="1 2">
    <name type="scientific">Ranid herpesvirus 2</name>
    <dbReference type="NCBI Taxonomy" id="389214"/>
    <lineage>
        <taxon>Viruses</taxon>
        <taxon>Duplodnaviria</taxon>
        <taxon>Heunggongvirae</taxon>
        <taxon>Peploviricota</taxon>
        <taxon>Herviviricetes</taxon>
        <taxon>Herpesvirales</taxon>
        <taxon>Alloherpesviridae</taxon>
        <taxon>Batravirus</taxon>
        <taxon>Batravirus ranidallo2</taxon>
    </lineage>
</organism>
<proteinExistence type="predicted"/>
<protein>
    <submittedName>
        <fullName evidence="1">ORF39</fullName>
    </submittedName>
</protein>
<keyword evidence="2" id="KW-1185">Reference proteome</keyword>
<dbReference type="GeneID" id="5179404"/>
<dbReference type="EMBL" id="DQ665652">
    <property type="protein sequence ID" value="ABG25631.1"/>
    <property type="molecule type" value="Genomic_DNA"/>
</dbReference>
<dbReference type="Proteomes" id="UP000120576">
    <property type="component" value="Genome"/>
</dbReference>
<evidence type="ECO:0000313" key="2">
    <source>
        <dbReference type="Proteomes" id="UP000120576"/>
    </source>
</evidence>
<evidence type="ECO:0000313" key="1">
    <source>
        <dbReference type="EMBL" id="ABG25631.1"/>
    </source>
</evidence>
<name>Q14W67_9VIRU</name>
<sequence length="333" mass="37198">MELEHCEEALCTSVPNPSLENTRLYCWPCNCSSDCWQVLVREAKERKTSCRAQATARMAGYCVSPPKVIGRCDRHGNSHLLLEDGTVATKSSLLTYGLKYLECGPEAISALGDLIPHFIPPSCYKEYAETGNIPQLARAIAEKMEGKSPQLPRCLDLLDASYDCPDSPETYPYQCGLPVPRPLHCSTPPMGYLRPALRTFSDSSDTEEEEDETCPSMRELEAFNLSIKDEEEHVEARDDIMAWMQDQERSKARGVAKLPLTKKDVCHPKILKSRVCNLSEVDLSAVGVGAQYGDNDQRMDNAAFLKKYGVPRVTSPHYSSATIPIPRRKKHNQ</sequence>
<reference evidence="1 2" key="1">
    <citation type="journal article" date="2006" name="J. Gen. Virol.">
        <title>Genome sequences of two frog herpesviruses.</title>
        <authorList>
            <person name="Davison A.J."/>
            <person name="Cunningham C."/>
            <person name="Sauerbier W."/>
            <person name="McKinnell R.G."/>
        </authorList>
    </citation>
    <scope>NUCLEOTIDE SEQUENCE [LARGE SCALE GENOMIC DNA]</scope>
    <source>
        <strain evidence="1">ATCC VR-568</strain>
    </source>
</reference>
<accession>Q14W67</accession>